<gene>
    <name evidence="10" type="ORF">DASC09_008750</name>
</gene>
<dbReference type="AlphaFoldDB" id="A0AAV5QF21"/>
<keyword evidence="5" id="KW-0238">DNA-binding</keyword>
<dbReference type="InterPro" id="IPR001138">
    <property type="entry name" value="Zn2Cys6_DnaBD"/>
</dbReference>
<evidence type="ECO:0000256" key="7">
    <source>
        <dbReference type="ARBA" id="ARBA00023242"/>
    </source>
</evidence>
<dbReference type="EMBL" id="BTFZ01000002">
    <property type="protein sequence ID" value="GMM33550.1"/>
    <property type="molecule type" value="Genomic_DNA"/>
</dbReference>
<evidence type="ECO:0000256" key="5">
    <source>
        <dbReference type="ARBA" id="ARBA00023125"/>
    </source>
</evidence>
<dbReference type="PANTHER" id="PTHR31313">
    <property type="entry name" value="TY1 ENHANCER ACTIVATOR"/>
    <property type="match status" value="1"/>
</dbReference>
<dbReference type="GO" id="GO:0005634">
    <property type="term" value="C:nucleus"/>
    <property type="evidence" value="ECO:0007669"/>
    <property type="project" value="UniProtKB-SubCell"/>
</dbReference>
<dbReference type="InterPro" id="IPR051615">
    <property type="entry name" value="Transcr_Regulatory_Elem"/>
</dbReference>
<dbReference type="GO" id="GO:0006351">
    <property type="term" value="P:DNA-templated transcription"/>
    <property type="evidence" value="ECO:0007669"/>
    <property type="project" value="InterPro"/>
</dbReference>
<keyword evidence="2" id="KW-0479">Metal-binding</keyword>
<dbReference type="SMART" id="SM00066">
    <property type="entry name" value="GAL4"/>
    <property type="match status" value="1"/>
</dbReference>
<comment type="caution">
    <text evidence="10">The sequence shown here is derived from an EMBL/GenBank/DDBJ whole genome shotgun (WGS) entry which is preliminary data.</text>
</comment>
<dbReference type="Pfam" id="PF04082">
    <property type="entry name" value="Fungal_trans"/>
    <property type="match status" value="1"/>
</dbReference>
<evidence type="ECO:0000256" key="8">
    <source>
        <dbReference type="SAM" id="Coils"/>
    </source>
</evidence>
<dbReference type="GO" id="GO:0008270">
    <property type="term" value="F:zinc ion binding"/>
    <property type="evidence" value="ECO:0007669"/>
    <property type="project" value="InterPro"/>
</dbReference>
<evidence type="ECO:0000313" key="10">
    <source>
        <dbReference type="EMBL" id="GMM33550.1"/>
    </source>
</evidence>
<dbReference type="PROSITE" id="PS00463">
    <property type="entry name" value="ZN2_CY6_FUNGAL_1"/>
    <property type="match status" value="1"/>
</dbReference>
<dbReference type="GO" id="GO:0000981">
    <property type="term" value="F:DNA-binding transcription factor activity, RNA polymerase II-specific"/>
    <property type="evidence" value="ECO:0007669"/>
    <property type="project" value="InterPro"/>
</dbReference>
<dbReference type="InterPro" id="IPR007219">
    <property type="entry name" value="XnlR_reg_dom"/>
</dbReference>
<dbReference type="CDD" id="cd00067">
    <property type="entry name" value="GAL4"/>
    <property type="match status" value="1"/>
</dbReference>
<keyword evidence="3" id="KW-0862">Zinc</keyword>
<dbReference type="GO" id="GO:0003677">
    <property type="term" value="F:DNA binding"/>
    <property type="evidence" value="ECO:0007669"/>
    <property type="project" value="UniProtKB-KW"/>
</dbReference>
<dbReference type="Gene3D" id="4.10.240.10">
    <property type="entry name" value="Zn(2)-C6 fungal-type DNA-binding domain"/>
    <property type="match status" value="1"/>
</dbReference>
<keyword evidence="4" id="KW-0805">Transcription regulation</keyword>
<name>A0AAV5QF21_9ASCO</name>
<keyword evidence="6" id="KW-0804">Transcription</keyword>
<dbReference type="Pfam" id="PF00172">
    <property type="entry name" value="Zn_clus"/>
    <property type="match status" value="1"/>
</dbReference>
<evidence type="ECO:0000256" key="1">
    <source>
        <dbReference type="ARBA" id="ARBA00004123"/>
    </source>
</evidence>
<evidence type="ECO:0000313" key="11">
    <source>
        <dbReference type="Proteomes" id="UP001360560"/>
    </source>
</evidence>
<dbReference type="RefSeq" id="XP_064850550.1">
    <property type="nucleotide sequence ID" value="XM_064994478.1"/>
</dbReference>
<comment type="subcellular location">
    <subcellularLocation>
        <location evidence="1">Nucleus</location>
    </subcellularLocation>
</comment>
<accession>A0AAV5QF21</accession>
<feature type="domain" description="Zn(2)-C6 fungal-type" evidence="9">
    <location>
        <begin position="20"/>
        <end position="50"/>
    </location>
</feature>
<dbReference type="PROSITE" id="PS50048">
    <property type="entry name" value="ZN2_CY6_FUNGAL_2"/>
    <property type="match status" value="1"/>
</dbReference>
<keyword evidence="7" id="KW-0539">Nucleus</keyword>
<proteinExistence type="predicted"/>
<keyword evidence="8" id="KW-0175">Coiled coil</keyword>
<reference evidence="10 11" key="1">
    <citation type="journal article" date="2023" name="Elife">
        <title>Identification of key yeast species and microbe-microbe interactions impacting larval growth of Drosophila in the wild.</title>
        <authorList>
            <person name="Mure A."/>
            <person name="Sugiura Y."/>
            <person name="Maeda R."/>
            <person name="Honda K."/>
            <person name="Sakurai N."/>
            <person name="Takahashi Y."/>
            <person name="Watada M."/>
            <person name="Katoh T."/>
            <person name="Gotoh A."/>
            <person name="Gotoh Y."/>
            <person name="Taniguchi I."/>
            <person name="Nakamura K."/>
            <person name="Hayashi T."/>
            <person name="Katayama T."/>
            <person name="Uemura T."/>
            <person name="Hattori Y."/>
        </authorList>
    </citation>
    <scope>NUCLEOTIDE SEQUENCE [LARGE SCALE GENOMIC DNA]</scope>
    <source>
        <strain evidence="10 11">SC-9</strain>
    </source>
</reference>
<dbReference type="SMART" id="SM00906">
    <property type="entry name" value="Fungal_trans"/>
    <property type="match status" value="1"/>
</dbReference>
<dbReference type="CDD" id="cd12148">
    <property type="entry name" value="fungal_TF_MHR"/>
    <property type="match status" value="1"/>
</dbReference>
<sequence>MSQQSQSQQNHRKINLRYSSCSECRKAKKKCDQKLPRCSLCVKKDKECSYLAQDQRKAVTKDYANALLHRVSKLEEALQFYKDENEKLKGEKSQNSSYASFEPDLLQLDSPVTNDQDAINNRLRMNLFTKDSASDDQNTKRSYPFLDSMGITLSNATLKYCSDYSLRLKAPLFDNWGFSFMGGGAPLFFGYTSMRYRHINAIQKPIDNTTESLVTKKLLRESYGGETLGSFYQEIFEWFFEIMNNSIPLVNEDLFLGSIERSLDQEALEIEEDQHALIALINSMMAYYFAYHDGYGANFEYFYNLAHQQVNEETKYRPQLECVQTLLLLSLIDMNRGNEIKSSESVAKAVALSYHLGLHINSQGLSSQNVLSDSEALQRDLVFWCCFIIDKLRGSILGISPYIHCPDLSIRLPSPTQFSSVDEKVKINVLRETISFADTQCETLNQFAAALRDIFFAQEKDENKEYVKIGLAVSKAALSMSEWKKDLVFEARYSNTRTISAAYIEVLYHTSMIILHKQLVKEPLTREEILPEAQTPIAICTRSAENILKICEARKHYSVSFFEFHFAYSVYMAAVIFLFNTSAESENIRAIQRSYFQKAIYLLESSRVKVPVAETYLSCLEKFHDQWLQPDHNSAVL</sequence>
<dbReference type="SUPFAM" id="SSF57701">
    <property type="entry name" value="Zn2/Cys6 DNA-binding domain"/>
    <property type="match status" value="1"/>
</dbReference>
<evidence type="ECO:0000259" key="9">
    <source>
        <dbReference type="PROSITE" id="PS50048"/>
    </source>
</evidence>
<dbReference type="PANTHER" id="PTHR31313:SF81">
    <property type="entry name" value="TY1 ENHANCER ACTIVATOR"/>
    <property type="match status" value="1"/>
</dbReference>
<dbReference type="GeneID" id="90071529"/>
<evidence type="ECO:0000256" key="2">
    <source>
        <dbReference type="ARBA" id="ARBA00022723"/>
    </source>
</evidence>
<protein>
    <recommendedName>
        <fullName evidence="9">Zn(2)-C6 fungal-type domain-containing protein</fullName>
    </recommendedName>
</protein>
<dbReference type="InterPro" id="IPR036864">
    <property type="entry name" value="Zn2-C6_fun-type_DNA-bd_sf"/>
</dbReference>
<evidence type="ECO:0000256" key="6">
    <source>
        <dbReference type="ARBA" id="ARBA00023163"/>
    </source>
</evidence>
<organism evidence="10 11">
    <name type="scientific">Saccharomycopsis crataegensis</name>
    <dbReference type="NCBI Taxonomy" id="43959"/>
    <lineage>
        <taxon>Eukaryota</taxon>
        <taxon>Fungi</taxon>
        <taxon>Dikarya</taxon>
        <taxon>Ascomycota</taxon>
        <taxon>Saccharomycotina</taxon>
        <taxon>Saccharomycetes</taxon>
        <taxon>Saccharomycopsidaceae</taxon>
        <taxon>Saccharomycopsis</taxon>
    </lineage>
</organism>
<feature type="coiled-coil region" evidence="8">
    <location>
        <begin position="64"/>
        <end position="91"/>
    </location>
</feature>
<dbReference type="Proteomes" id="UP001360560">
    <property type="component" value="Unassembled WGS sequence"/>
</dbReference>
<evidence type="ECO:0000256" key="4">
    <source>
        <dbReference type="ARBA" id="ARBA00023015"/>
    </source>
</evidence>
<evidence type="ECO:0000256" key="3">
    <source>
        <dbReference type="ARBA" id="ARBA00022833"/>
    </source>
</evidence>
<keyword evidence="11" id="KW-1185">Reference proteome</keyword>